<evidence type="ECO:0000313" key="1">
    <source>
        <dbReference type="EMBL" id="KAI0065491.1"/>
    </source>
</evidence>
<comment type="caution">
    <text evidence="1">The sequence shown here is derived from an EMBL/GenBank/DDBJ whole genome shotgun (WGS) entry which is preliminary data.</text>
</comment>
<organism evidence="1 2">
    <name type="scientific">Artomyces pyxidatus</name>
    <dbReference type="NCBI Taxonomy" id="48021"/>
    <lineage>
        <taxon>Eukaryota</taxon>
        <taxon>Fungi</taxon>
        <taxon>Dikarya</taxon>
        <taxon>Basidiomycota</taxon>
        <taxon>Agaricomycotina</taxon>
        <taxon>Agaricomycetes</taxon>
        <taxon>Russulales</taxon>
        <taxon>Auriscalpiaceae</taxon>
        <taxon>Artomyces</taxon>
    </lineage>
</organism>
<reference evidence="1" key="1">
    <citation type="submission" date="2021-03" db="EMBL/GenBank/DDBJ databases">
        <authorList>
            <consortium name="DOE Joint Genome Institute"/>
            <person name="Ahrendt S."/>
            <person name="Looney B.P."/>
            <person name="Miyauchi S."/>
            <person name="Morin E."/>
            <person name="Drula E."/>
            <person name="Courty P.E."/>
            <person name="Chicoki N."/>
            <person name="Fauchery L."/>
            <person name="Kohler A."/>
            <person name="Kuo A."/>
            <person name="Labutti K."/>
            <person name="Pangilinan J."/>
            <person name="Lipzen A."/>
            <person name="Riley R."/>
            <person name="Andreopoulos W."/>
            <person name="He G."/>
            <person name="Johnson J."/>
            <person name="Barry K.W."/>
            <person name="Grigoriev I.V."/>
            <person name="Nagy L."/>
            <person name="Hibbett D."/>
            <person name="Henrissat B."/>
            <person name="Matheny P.B."/>
            <person name="Labbe J."/>
            <person name="Martin F."/>
        </authorList>
    </citation>
    <scope>NUCLEOTIDE SEQUENCE</scope>
    <source>
        <strain evidence="1">HHB10654</strain>
    </source>
</reference>
<sequence>MGPSLRPCSPAGLPWSRTPSHLIPVVHPPGLCMPFLYLGNLVVLTVFTLGTDLPRTVRFCSCSILTSVFCLPSSVLPPSLTAAHAASVVTLSSLALYGPYVSDVCEPASLRVTLAIRSRDLFPQIFSASVLYAPTRLTLHAFSSLSSPVPLHAQIARQILRLKLSGYPFLCQIQRHLKIPFRI</sequence>
<evidence type="ECO:0000313" key="2">
    <source>
        <dbReference type="Proteomes" id="UP000814140"/>
    </source>
</evidence>
<accession>A0ACB8TBC5</accession>
<name>A0ACB8TBC5_9AGAM</name>
<keyword evidence="2" id="KW-1185">Reference proteome</keyword>
<dbReference type="EMBL" id="MU277195">
    <property type="protein sequence ID" value="KAI0065491.1"/>
    <property type="molecule type" value="Genomic_DNA"/>
</dbReference>
<gene>
    <name evidence="1" type="ORF">BV25DRAFT_1696706</name>
</gene>
<dbReference type="Proteomes" id="UP000814140">
    <property type="component" value="Unassembled WGS sequence"/>
</dbReference>
<reference evidence="1" key="2">
    <citation type="journal article" date="2022" name="New Phytol.">
        <title>Evolutionary transition to the ectomycorrhizal habit in the genomes of a hyperdiverse lineage of mushroom-forming fungi.</title>
        <authorList>
            <person name="Looney B."/>
            <person name="Miyauchi S."/>
            <person name="Morin E."/>
            <person name="Drula E."/>
            <person name="Courty P.E."/>
            <person name="Kohler A."/>
            <person name="Kuo A."/>
            <person name="LaButti K."/>
            <person name="Pangilinan J."/>
            <person name="Lipzen A."/>
            <person name="Riley R."/>
            <person name="Andreopoulos W."/>
            <person name="He G."/>
            <person name="Johnson J."/>
            <person name="Nolan M."/>
            <person name="Tritt A."/>
            <person name="Barry K.W."/>
            <person name="Grigoriev I.V."/>
            <person name="Nagy L.G."/>
            <person name="Hibbett D."/>
            <person name="Henrissat B."/>
            <person name="Matheny P.B."/>
            <person name="Labbe J."/>
            <person name="Martin F.M."/>
        </authorList>
    </citation>
    <scope>NUCLEOTIDE SEQUENCE</scope>
    <source>
        <strain evidence="1">HHB10654</strain>
    </source>
</reference>
<proteinExistence type="predicted"/>
<protein>
    <submittedName>
        <fullName evidence="1">Uncharacterized protein</fullName>
    </submittedName>
</protein>